<gene>
    <name evidence="2" type="ORF">J2Z21_009159</name>
</gene>
<protein>
    <submittedName>
        <fullName evidence="2">Uncharacterized protein</fullName>
    </submittedName>
</protein>
<evidence type="ECO:0000256" key="1">
    <source>
        <dbReference type="SAM" id="MobiDB-lite"/>
    </source>
</evidence>
<organism evidence="2 3">
    <name type="scientific">Streptomyces griseochromogenes</name>
    <dbReference type="NCBI Taxonomy" id="68214"/>
    <lineage>
        <taxon>Bacteria</taxon>
        <taxon>Bacillati</taxon>
        <taxon>Actinomycetota</taxon>
        <taxon>Actinomycetes</taxon>
        <taxon>Kitasatosporales</taxon>
        <taxon>Streptomycetaceae</taxon>
        <taxon>Streptomyces</taxon>
    </lineage>
</organism>
<feature type="region of interest" description="Disordered" evidence="1">
    <location>
        <begin position="1"/>
        <end position="27"/>
    </location>
</feature>
<proteinExistence type="predicted"/>
<evidence type="ECO:0000313" key="3">
    <source>
        <dbReference type="Proteomes" id="UP001519309"/>
    </source>
</evidence>
<dbReference type="Proteomes" id="UP001519309">
    <property type="component" value="Unassembled WGS sequence"/>
</dbReference>
<dbReference type="RefSeq" id="WP_159399984.1">
    <property type="nucleotide sequence ID" value="NZ_CP016279.1"/>
</dbReference>
<accession>A0ABS4M8Z1</accession>
<name>A0ABS4M8Z1_9ACTN</name>
<reference evidence="2 3" key="1">
    <citation type="submission" date="2021-03" db="EMBL/GenBank/DDBJ databases">
        <title>Genomic Encyclopedia of Type Strains, Phase IV (KMG-IV): sequencing the most valuable type-strain genomes for metagenomic binning, comparative biology and taxonomic classification.</title>
        <authorList>
            <person name="Goeker M."/>
        </authorList>
    </citation>
    <scope>NUCLEOTIDE SEQUENCE [LARGE SCALE GENOMIC DNA]</scope>
    <source>
        <strain evidence="2 3">DSM 40499</strain>
    </source>
</reference>
<dbReference type="EMBL" id="JAGGLP010000040">
    <property type="protein sequence ID" value="MBP2056142.1"/>
    <property type="molecule type" value="Genomic_DNA"/>
</dbReference>
<keyword evidence="3" id="KW-1185">Reference proteome</keyword>
<sequence length="47" mass="5237">MGDGKTDLNAIAANGTNTPATEPRTGDFDERKKVRYCRSFFNRLVTT</sequence>
<comment type="caution">
    <text evidence="2">The sequence shown here is derived from an EMBL/GenBank/DDBJ whole genome shotgun (WGS) entry which is preliminary data.</text>
</comment>
<evidence type="ECO:0000313" key="2">
    <source>
        <dbReference type="EMBL" id="MBP2056142.1"/>
    </source>
</evidence>